<dbReference type="KEGG" id="capn:CBG49_02340"/>
<protein>
    <recommendedName>
        <fullName evidence="4">DUF6377 domain-containing protein</fullName>
    </recommendedName>
</protein>
<keyword evidence="2" id="KW-1133">Transmembrane helix</keyword>
<dbReference type="EMBL" id="CP022022">
    <property type="protein sequence ID" value="ASF42022.1"/>
    <property type="molecule type" value="Genomic_DNA"/>
</dbReference>
<evidence type="ECO:0000313" key="5">
    <source>
        <dbReference type="EMBL" id="ASF42022.1"/>
    </source>
</evidence>
<name>A0A1Z4BL87_9FLAO</name>
<evidence type="ECO:0000256" key="2">
    <source>
        <dbReference type="SAM" id="Phobius"/>
    </source>
</evidence>
<keyword evidence="2" id="KW-0812">Transmembrane</keyword>
<reference evidence="6" key="1">
    <citation type="submission" date="2017-06" db="EMBL/GenBank/DDBJ databases">
        <title>Complete genome sequence of Capnocytophaga sp. KCOM 1579 (=ChDC OS43) isolated from a human refractory periapical abscess lesion.</title>
        <authorList>
            <person name="Kook J.-K."/>
            <person name="Park S.-N."/>
            <person name="Lim Y.K."/>
            <person name="Roh H."/>
        </authorList>
    </citation>
    <scope>NUCLEOTIDE SEQUENCE [LARGE SCALE GENOMIC DNA]</scope>
    <source>
        <strain evidence="6">ChDC OS43</strain>
    </source>
</reference>
<accession>A0A1Z4BL87</accession>
<keyword evidence="2" id="KW-0472">Membrane</keyword>
<evidence type="ECO:0000256" key="3">
    <source>
        <dbReference type="SAM" id="SignalP"/>
    </source>
</evidence>
<gene>
    <name evidence="5" type="ORF">CBG49_02340</name>
</gene>
<feature type="signal peptide" evidence="3">
    <location>
        <begin position="1"/>
        <end position="19"/>
    </location>
</feature>
<sequence length="538" mass="62770">MKYKSLIITLLLLPYCALAQMAQNQTLIHDLTALIKQKDNYTQQKERKIKETIDLLRVPNASAEQRYAINQRLFDEFKTYISDSAVYYVKENIRIAEELQKPDLQNDSRLSLASLYIISGNYLDAADLLKAIDKEQLQKPQLIQYYNCYLNLYNNYAFNNPDAKTYIAKSNAYRDLLLNLVDKNSTHYILLYAGVLTDAGRYDKAEKLLLDRFALMHTDEHEKAVLGYVLGTLYKKKKNVPKQIEYFAISASCDIKDAIKENASMLELASALFQLGEVENAYTCIKSAMEDATFCNAQLRSDEVMKIFPIIEKAYQERIHSQNTKLRNALLLVGLFAVFLIIAVVLVTRQMKRIAKIRKELYHKNQDLEQLNEHLRDVVTQLNESNEVKEAYIGEFFNLCSVYISKLEKYQKMLTKKAKDRNWDELNKVLRSTEMIEQELKEFYKLFDDIFLHLFPHFITEFNALLAEDERFAPKPHEMTPELRIFALIRLGITDSSKIATFLHYSTNTIYNYRTRVRNKAIVPRETFEEKVMKIGKK</sequence>
<feature type="domain" description="DUF6377" evidence="4">
    <location>
        <begin position="254"/>
        <end position="500"/>
    </location>
</feature>
<dbReference type="RefSeq" id="WP_088593214.1">
    <property type="nucleotide sequence ID" value="NZ_CP022022.1"/>
</dbReference>
<dbReference type="Gene3D" id="1.25.40.10">
    <property type="entry name" value="Tetratricopeptide repeat domain"/>
    <property type="match status" value="1"/>
</dbReference>
<dbReference type="InterPro" id="IPR045957">
    <property type="entry name" value="DUF6377"/>
</dbReference>
<evidence type="ECO:0000259" key="4">
    <source>
        <dbReference type="Pfam" id="PF19904"/>
    </source>
</evidence>
<evidence type="ECO:0000313" key="6">
    <source>
        <dbReference type="Proteomes" id="UP000197007"/>
    </source>
</evidence>
<dbReference type="InterPro" id="IPR011990">
    <property type="entry name" value="TPR-like_helical_dom_sf"/>
</dbReference>
<proteinExistence type="predicted"/>
<dbReference type="AlphaFoldDB" id="A0A1Z4BL87"/>
<dbReference type="Proteomes" id="UP000197007">
    <property type="component" value="Chromosome"/>
</dbReference>
<evidence type="ECO:0000256" key="1">
    <source>
        <dbReference type="SAM" id="Coils"/>
    </source>
</evidence>
<keyword evidence="1" id="KW-0175">Coiled coil</keyword>
<feature type="transmembrane region" description="Helical" evidence="2">
    <location>
        <begin position="329"/>
        <end position="348"/>
    </location>
</feature>
<organism evidence="5 6">
    <name type="scientific">Capnocytophaga endodontalis</name>
    <dbReference type="NCBI Taxonomy" id="2708117"/>
    <lineage>
        <taxon>Bacteria</taxon>
        <taxon>Pseudomonadati</taxon>
        <taxon>Bacteroidota</taxon>
        <taxon>Flavobacteriia</taxon>
        <taxon>Flavobacteriales</taxon>
        <taxon>Flavobacteriaceae</taxon>
        <taxon>Capnocytophaga</taxon>
    </lineage>
</organism>
<dbReference type="Pfam" id="PF19904">
    <property type="entry name" value="DUF6377"/>
    <property type="match status" value="1"/>
</dbReference>
<feature type="chain" id="PRO_5012261099" description="DUF6377 domain-containing protein" evidence="3">
    <location>
        <begin position="20"/>
        <end position="538"/>
    </location>
</feature>
<feature type="coiled-coil region" evidence="1">
    <location>
        <begin position="354"/>
        <end position="388"/>
    </location>
</feature>
<keyword evidence="6" id="KW-1185">Reference proteome</keyword>
<keyword evidence="3" id="KW-0732">Signal</keyword>